<dbReference type="PANTHER" id="PTHR46300">
    <property type="entry name" value="P450, PUTATIVE (EUROFUNG)-RELATED-RELATED"/>
    <property type="match status" value="1"/>
</dbReference>
<comment type="cofactor">
    <cofactor evidence="1">
        <name>heme</name>
        <dbReference type="ChEBI" id="CHEBI:30413"/>
    </cofactor>
</comment>
<evidence type="ECO:0000256" key="7">
    <source>
        <dbReference type="ARBA" id="ARBA00023033"/>
    </source>
</evidence>
<dbReference type="PANTHER" id="PTHR46300:SF7">
    <property type="entry name" value="P450, PUTATIVE (EUROFUNG)-RELATED"/>
    <property type="match status" value="1"/>
</dbReference>
<evidence type="ECO:0000256" key="5">
    <source>
        <dbReference type="ARBA" id="ARBA00023002"/>
    </source>
</evidence>
<name>A0A2K0TWW0_TRIHA</name>
<keyword evidence="6" id="KW-0408">Iron</keyword>
<dbReference type="OrthoDB" id="2789670at2759"/>
<organism evidence="8 9">
    <name type="scientific">Trichoderma harzianum</name>
    <name type="common">Hypocrea lixii</name>
    <dbReference type="NCBI Taxonomy" id="5544"/>
    <lineage>
        <taxon>Eukaryota</taxon>
        <taxon>Fungi</taxon>
        <taxon>Dikarya</taxon>
        <taxon>Ascomycota</taxon>
        <taxon>Pezizomycotina</taxon>
        <taxon>Sordariomycetes</taxon>
        <taxon>Hypocreomycetidae</taxon>
        <taxon>Hypocreales</taxon>
        <taxon>Hypocreaceae</taxon>
        <taxon>Trichoderma</taxon>
    </lineage>
</organism>
<evidence type="ECO:0000256" key="2">
    <source>
        <dbReference type="ARBA" id="ARBA00010617"/>
    </source>
</evidence>
<proteinExistence type="inferred from homology"/>
<comment type="similarity">
    <text evidence="2">Belongs to the cytochrome P450 family.</text>
</comment>
<keyword evidence="3" id="KW-0349">Heme</keyword>
<dbReference type="Pfam" id="PF00067">
    <property type="entry name" value="p450"/>
    <property type="match status" value="1"/>
</dbReference>
<dbReference type="Proteomes" id="UP000236290">
    <property type="component" value="Unassembled WGS sequence"/>
</dbReference>
<dbReference type="GO" id="GO:0020037">
    <property type="term" value="F:heme binding"/>
    <property type="evidence" value="ECO:0007669"/>
    <property type="project" value="InterPro"/>
</dbReference>
<dbReference type="EMBL" id="MTYI01000172">
    <property type="protein sequence ID" value="PNP49981.1"/>
    <property type="molecule type" value="Genomic_DNA"/>
</dbReference>
<evidence type="ECO:0000313" key="9">
    <source>
        <dbReference type="Proteomes" id="UP000236290"/>
    </source>
</evidence>
<sequence length="202" mass="23077">MSKFILAQISIVLVFVVYRFFFRKKHDLLPLPPGPKPLPLVGNIKDLPPPGVPEFEHWLTFKDKYGPVSSVTVLGQTMVILHDKTAVLELLEKSSLKTSGRPIFFFGAEMCGYGGFMPTMQYTDLYRQHRKFIHQQLGTKILASRFNDVQDIESKRLLLRTMNDPKNFFEHIKTLVENKKLHSSCFSIPSSLLKSPSPLTIN</sequence>
<dbReference type="InterPro" id="IPR036396">
    <property type="entry name" value="Cyt_P450_sf"/>
</dbReference>
<evidence type="ECO:0000256" key="3">
    <source>
        <dbReference type="ARBA" id="ARBA00022617"/>
    </source>
</evidence>
<keyword evidence="7" id="KW-0503">Monooxygenase</keyword>
<evidence type="ECO:0000256" key="6">
    <source>
        <dbReference type="ARBA" id="ARBA00023004"/>
    </source>
</evidence>
<dbReference type="Gene3D" id="1.10.630.10">
    <property type="entry name" value="Cytochrome P450"/>
    <property type="match status" value="1"/>
</dbReference>
<dbReference type="GO" id="GO:0005506">
    <property type="term" value="F:iron ion binding"/>
    <property type="evidence" value="ECO:0007669"/>
    <property type="project" value="InterPro"/>
</dbReference>
<gene>
    <name evidence="8" type="ORF">THARTR1_09312</name>
</gene>
<reference evidence="8 9" key="1">
    <citation type="submission" date="2017-02" db="EMBL/GenBank/DDBJ databases">
        <title>Genomes of Trichoderma spp. with biocontrol activity.</title>
        <authorList>
            <person name="Gardiner D."/>
            <person name="Kazan K."/>
            <person name="Vos C."/>
            <person name="Harvey P."/>
        </authorList>
    </citation>
    <scope>NUCLEOTIDE SEQUENCE [LARGE SCALE GENOMIC DNA]</scope>
    <source>
        <strain evidence="8 9">Tr1</strain>
    </source>
</reference>
<dbReference type="GO" id="GO:0004497">
    <property type="term" value="F:monooxygenase activity"/>
    <property type="evidence" value="ECO:0007669"/>
    <property type="project" value="UniProtKB-KW"/>
</dbReference>
<evidence type="ECO:0000256" key="1">
    <source>
        <dbReference type="ARBA" id="ARBA00001971"/>
    </source>
</evidence>
<keyword evidence="5" id="KW-0560">Oxidoreductase</keyword>
<dbReference type="GO" id="GO:0016705">
    <property type="term" value="F:oxidoreductase activity, acting on paired donors, with incorporation or reduction of molecular oxygen"/>
    <property type="evidence" value="ECO:0007669"/>
    <property type="project" value="InterPro"/>
</dbReference>
<evidence type="ECO:0008006" key="10">
    <source>
        <dbReference type="Google" id="ProtNLM"/>
    </source>
</evidence>
<accession>A0A2K0TWW0</accession>
<comment type="caution">
    <text evidence="8">The sequence shown here is derived from an EMBL/GenBank/DDBJ whole genome shotgun (WGS) entry which is preliminary data.</text>
</comment>
<dbReference type="AlphaFoldDB" id="A0A2K0TWW0"/>
<evidence type="ECO:0000313" key="8">
    <source>
        <dbReference type="EMBL" id="PNP49981.1"/>
    </source>
</evidence>
<dbReference type="InterPro" id="IPR050364">
    <property type="entry name" value="Cytochrome_P450_fung"/>
</dbReference>
<dbReference type="InterPro" id="IPR001128">
    <property type="entry name" value="Cyt_P450"/>
</dbReference>
<protein>
    <recommendedName>
        <fullName evidence="10">Cytochrome P450</fullName>
    </recommendedName>
</protein>
<dbReference type="SUPFAM" id="SSF48264">
    <property type="entry name" value="Cytochrome P450"/>
    <property type="match status" value="1"/>
</dbReference>
<keyword evidence="4" id="KW-0479">Metal-binding</keyword>
<evidence type="ECO:0000256" key="4">
    <source>
        <dbReference type="ARBA" id="ARBA00022723"/>
    </source>
</evidence>